<dbReference type="PaxDb" id="7159-AAEL017506-PA"/>
<protein>
    <submittedName>
        <fullName evidence="1">AAEL017506-PA</fullName>
    </submittedName>
</protein>
<reference evidence="1" key="1">
    <citation type="submission" date="2005-10" db="EMBL/GenBank/DDBJ databases">
        <authorList>
            <person name="Loftus B.J."/>
            <person name="Nene V.M."/>
            <person name="Hannick L.I."/>
            <person name="Bidwell S."/>
            <person name="Haas B."/>
            <person name="Amedeo P."/>
            <person name="Orvis J."/>
            <person name="Wortman J.R."/>
            <person name="White O.R."/>
            <person name="Salzberg S."/>
            <person name="Shumway M."/>
            <person name="Koo H."/>
            <person name="Zhao Y."/>
            <person name="Holmes M."/>
            <person name="Miller J."/>
            <person name="Schatz M."/>
            <person name="Pop M."/>
            <person name="Pai G."/>
            <person name="Utterback T."/>
            <person name="Rogers Y.-H."/>
            <person name="Kravitz S."/>
            <person name="Fraser C.M."/>
        </authorList>
    </citation>
    <scope>NUCLEOTIDE SEQUENCE</scope>
    <source>
        <strain evidence="1">Liverpool</strain>
    </source>
</reference>
<sequence>MSCPAHPSGFRNLLDTGFAVEPSELVVHSPPPHTVFLYSAKDRPKHPSFEHSKCLQVLFQHGPCFMSIEDHRSYKRFVHGTFGAGVNLSRPQLLLEPIVGATSTDDASPYFTTNVVISR</sequence>
<dbReference type="EMBL" id="CH477269">
    <property type="protein sequence ID" value="EJY57473.1"/>
    <property type="molecule type" value="Genomic_DNA"/>
</dbReference>
<accession>J9HSA2</accession>
<name>J9HSA2_AEDAE</name>
<reference evidence="1" key="2">
    <citation type="journal article" date="2007" name="Science">
        <title>Genome sequence of Aedes aegypti, a major arbovirus vector.</title>
        <authorList>
            <person name="Nene V."/>
            <person name="Wortman J.R."/>
            <person name="Lawson D."/>
            <person name="Haas B."/>
            <person name="Kodira C."/>
            <person name="Tu Z.J."/>
            <person name="Loftus B."/>
            <person name="Xi Z."/>
            <person name="Megy K."/>
            <person name="Grabherr M."/>
            <person name="Ren Q."/>
            <person name="Zdobnov E.M."/>
            <person name="Lobo N.F."/>
            <person name="Campbell K.S."/>
            <person name="Brown S.E."/>
            <person name="Bonaldo M.F."/>
            <person name="Zhu J."/>
            <person name="Sinkins S.P."/>
            <person name="Hogenkamp D.G."/>
            <person name="Amedeo P."/>
            <person name="Arensburger P."/>
            <person name="Atkinson P.W."/>
            <person name="Bidwell S."/>
            <person name="Biedler J."/>
            <person name="Birney E."/>
            <person name="Bruggner R.V."/>
            <person name="Costas J."/>
            <person name="Coy M.R."/>
            <person name="Crabtree J."/>
            <person name="Crawford M."/>
            <person name="Debruyn B."/>
            <person name="Decaprio D."/>
            <person name="Eiglmeier K."/>
            <person name="Eisenstadt E."/>
            <person name="El-Dorry H."/>
            <person name="Gelbart W.M."/>
            <person name="Gomes S.L."/>
            <person name="Hammond M."/>
            <person name="Hannick L.I."/>
            <person name="Hogan J.R."/>
            <person name="Holmes M.H."/>
            <person name="Jaffe D."/>
            <person name="Johnston J.S."/>
            <person name="Kennedy R.C."/>
            <person name="Koo H."/>
            <person name="Kravitz S."/>
            <person name="Kriventseva E.V."/>
            <person name="Kulp D."/>
            <person name="Labutti K."/>
            <person name="Lee E."/>
            <person name="Li S."/>
            <person name="Lovin D.D."/>
            <person name="Mao C."/>
            <person name="Mauceli E."/>
            <person name="Menck C.F."/>
            <person name="Miller J.R."/>
            <person name="Montgomery P."/>
            <person name="Mori A."/>
            <person name="Nascimento A.L."/>
            <person name="Naveira H.F."/>
            <person name="Nusbaum C."/>
            <person name="O'leary S."/>
            <person name="Orvis J."/>
            <person name="Pertea M."/>
            <person name="Quesneville H."/>
            <person name="Reidenbach K.R."/>
            <person name="Rogers Y.H."/>
            <person name="Roth C.W."/>
            <person name="Schneider J.R."/>
            <person name="Schatz M."/>
            <person name="Shumway M."/>
            <person name="Stanke M."/>
            <person name="Stinson E.O."/>
            <person name="Tubio J.M."/>
            <person name="Vanzee J.P."/>
            <person name="Verjovski-Almeida S."/>
            <person name="Werner D."/>
            <person name="White O."/>
            <person name="Wyder S."/>
            <person name="Zeng Q."/>
            <person name="Zhao Q."/>
            <person name="Zhao Y."/>
            <person name="Hill C.A."/>
            <person name="Raikhel A.S."/>
            <person name="Soares M.B."/>
            <person name="Knudson D.L."/>
            <person name="Lee N.H."/>
            <person name="Galagan J."/>
            <person name="Salzberg S.L."/>
            <person name="Paulsen I.T."/>
            <person name="Dimopoulos G."/>
            <person name="Collins F.H."/>
            <person name="Birren B."/>
            <person name="Fraser-Liggett C.M."/>
            <person name="Severson D.W."/>
        </authorList>
    </citation>
    <scope>NUCLEOTIDE SEQUENCE [LARGE SCALE GENOMIC DNA]</scope>
    <source>
        <strain evidence="1">Liverpool</strain>
    </source>
</reference>
<evidence type="ECO:0000313" key="2">
    <source>
        <dbReference type="Proteomes" id="UP000682892"/>
    </source>
</evidence>
<reference evidence="1" key="3">
    <citation type="submission" date="2012-09" db="EMBL/GenBank/DDBJ databases">
        <authorList>
            <consortium name="VectorBase"/>
        </authorList>
    </citation>
    <scope>NUCLEOTIDE SEQUENCE</scope>
    <source>
        <strain evidence="1">Liverpool</strain>
    </source>
</reference>
<evidence type="ECO:0000313" key="1">
    <source>
        <dbReference type="EMBL" id="EJY57473.1"/>
    </source>
</evidence>
<dbReference type="HOGENOM" id="CLU_2063386_0_0_1"/>
<dbReference type="AlphaFoldDB" id="J9HSA2"/>
<gene>
    <name evidence="1" type="ORF">AaeL_AAEL017506</name>
</gene>
<dbReference type="Proteomes" id="UP000682892">
    <property type="component" value="Unassembled WGS sequence"/>
</dbReference>
<organism evidence="1 2">
    <name type="scientific">Aedes aegypti</name>
    <name type="common">Yellowfever mosquito</name>
    <name type="synonym">Culex aegypti</name>
    <dbReference type="NCBI Taxonomy" id="7159"/>
    <lineage>
        <taxon>Eukaryota</taxon>
        <taxon>Metazoa</taxon>
        <taxon>Ecdysozoa</taxon>
        <taxon>Arthropoda</taxon>
        <taxon>Hexapoda</taxon>
        <taxon>Insecta</taxon>
        <taxon>Pterygota</taxon>
        <taxon>Neoptera</taxon>
        <taxon>Endopterygota</taxon>
        <taxon>Diptera</taxon>
        <taxon>Nematocera</taxon>
        <taxon>Culicoidea</taxon>
        <taxon>Culicidae</taxon>
        <taxon>Culicinae</taxon>
        <taxon>Aedini</taxon>
        <taxon>Aedes</taxon>
        <taxon>Stegomyia</taxon>
    </lineage>
</organism>
<proteinExistence type="predicted"/>